<organism evidence="2 3">
    <name type="scientific">Anaeromyxobacter dehalogenans (strain 2CP-C)</name>
    <dbReference type="NCBI Taxonomy" id="290397"/>
    <lineage>
        <taxon>Bacteria</taxon>
        <taxon>Pseudomonadati</taxon>
        <taxon>Myxococcota</taxon>
        <taxon>Myxococcia</taxon>
        <taxon>Myxococcales</taxon>
        <taxon>Cystobacterineae</taxon>
        <taxon>Anaeromyxobacteraceae</taxon>
        <taxon>Anaeromyxobacter</taxon>
    </lineage>
</organism>
<sequence>MRAPVYRNLDSRSTFLGLVFPTEWMAVLGAGWLGTALGAPNIGAAAGLAIYLVIRIAGYGRPEGHLQHWVAWRLRQRVAAGRLTAAARAPLPRFPFGPYDWRDESSRGGRS</sequence>
<evidence type="ECO:0000313" key="3">
    <source>
        <dbReference type="Proteomes" id="UP000001935"/>
    </source>
</evidence>
<feature type="transmembrane region" description="Helical" evidence="1">
    <location>
        <begin position="24"/>
        <end position="54"/>
    </location>
</feature>
<reference evidence="2 3" key="1">
    <citation type="submission" date="2006-01" db="EMBL/GenBank/DDBJ databases">
        <title>Complete sequence of Anaeromyxobacter dehalogenans 2CP-C.</title>
        <authorList>
            <consortium name="US DOE Joint Genome Institute"/>
            <person name="Copeland A."/>
            <person name="Lucas S."/>
            <person name="Lapidus A."/>
            <person name="Barry K."/>
            <person name="Detter J.C."/>
            <person name="Glavina T."/>
            <person name="Hammon N."/>
            <person name="Israni S."/>
            <person name="Pitluck S."/>
            <person name="Brettin T."/>
            <person name="Bruce D."/>
            <person name="Han C."/>
            <person name="Tapia R."/>
            <person name="Gilna P."/>
            <person name="Kiss H."/>
            <person name="Schmutz J."/>
            <person name="Larimer F."/>
            <person name="Land M."/>
            <person name="Kyrpides N."/>
            <person name="Anderson I."/>
            <person name="Sanford R.A."/>
            <person name="Ritalahti K.M."/>
            <person name="Thomas H.S."/>
            <person name="Kirby J.R."/>
            <person name="Zhulin I.B."/>
            <person name="Loeffler F.E."/>
            <person name="Richardson P."/>
        </authorList>
    </citation>
    <scope>NUCLEOTIDE SEQUENCE [LARGE SCALE GENOMIC DNA]</scope>
    <source>
        <strain evidence="2 3">2CP-C</strain>
    </source>
</reference>
<dbReference type="EMBL" id="CP000251">
    <property type="protein sequence ID" value="ABC83022.1"/>
    <property type="molecule type" value="Genomic_DNA"/>
</dbReference>
<dbReference type="HOGENOM" id="CLU_2153035_0_0_7"/>
<gene>
    <name evidence="2" type="ordered locus">Adeh_3254</name>
</gene>
<dbReference type="RefSeq" id="WP_011422304.1">
    <property type="nucleotide sequence ID" value="NC_007760.1"/>
</dbReference>
<evidence type="ECO:0000313" key="2">
    <source>
        <dbReference type="EMBL" id="ABC83022.1"/>
    </source>
</evidence>
<name>Q2IEL1_ANADE</name>
<proteinExistence type="predicted"/>
<dbReference type="Proteomes" id="UP000001935">
    <property type="component" value="Chromosome"/>
</dbReference>
<evidence type="ECO:0000256" key="1">
    <source>
        <dbReference type="SAM" id="Phobius"/>
    </source>
</evidence>
<dbReference type="AlphaFoldDB" id="Q2IEL1"/>
<keyword evidence="1" id="KW-0472">Membrane</keyword>
<protein>
    <submittedName>
        <fullName evidence="2">Uncharacterized protein</fullName>
    </submittedName>
</protein>
<dbReference type="KEGG" id="ade:Adeh_3254"/>
<keyword evidence="1" id="KW-0812">Transmembrane</keyword>
<dbReference type="STRING" id="290397.Adeh_3254"/>
<keyword evidence="1" id="KW-1133">Transmembrane helix</keyword>
<accession>Q2IEL1</accession>